<dbReference type="eggNOG" id="ENOG5032WCA">
    <property type="taxonomic scope" value="Bacteria"/>
</dbReference>
<name>A2SCT5_METPP</name>
<gene>
    <name evidence="2" type="ordered locus">Mpe_A0412</name>
</gene>
<dbReference type="Proteomes" id="UP000000366">
    <property type="component" value="Chromosome"/>
</dbReference>
<keyword evidence="1" id="KW-0812">Transmembrane</keyword>
<evidence type="ECO:0000256" key="1">
    <source>
        <dbReference type="SAM" id="Phobius"/>
    </source>
</evidence>
<reference evidence="2 3" key="1">
    <citation type="journal article" date="2007" name="J. Bacteriol.">
        <title>Whole-genome analysis of the methyl tert-butyl ether-degrading beta-proteobacterium Methylibium petroleiphilum PM1.</title>
        <authorList>
            <person name="Kane S.R."/>
            <person name="Chakicherla A.Y."/>
            <person name="Chain P.S.G."/>
            <person name="Schmidt R."/>
            <person name="Shin M.W."/>
            <person name="Legler T.C."/>
            <person name="Scow K.M."/>
            <person name="Larimer F.W."/>
            <person name="Lucas S.M."/>
            <person name="Richardson P.M."/>
            <person name="Hristova K.R."/>
        </authorList>
    </citation>
    <scope>NUCLEOTIDE SEQUENCE [LARGE SCALE GENOMIC DNA]</scope>
    <source>
        <strain evidence="3">ATCC BAA-1232 / LMG 22953 / PM1</strain>
    </source>
</reference>
<dbReference type="STRING" id="420662.Mpe_A0412"/>
<feature type="transmembrane region" description="Helical" evidence="1">
    <location>
        <begin position="13"/>
        <end position="31"/>
    </location>
</feature>
<dbReference type="RefSeq" id="WP_011828012.1">
    <property type="nucleotide sequence ID" value="NC_008825.1"/>
</dbReference>
<protein>
    <submittedName>
        <fullName evidence="2">Uncharacterized protein</fullName>
    </submittedName>
</protein>
<dbReference type="EMBL" id="CP000555">
    <property type="protein sequence ID" value="ABM93374.1"/>
    <property type="molecule type" value="Genomic_DNA"/>
</dbReference>
<organism evidence="2 3">
    <name type="scientific">Methylibium petroleiphilum (strain ATCC BAA-1232 / LMG 22953 / PM1)</name>
    <dbReference type="NCBI Taxonomy" id="420662"/>
    <lineage>
        <taxon>Bacteria</taxon>
        <taxon>Pseudomonadati</taxon>
        <taxon>Pseudomonadota</taxon>
        <taxon>Betaproteobacteria</taxon>
        <taxon>Burkholderiales</taxon>
        <taxon>Sphaerotilaceae</taxon>
        <taxon>Methylibium</taxon>
    </lineage>
</organism>
<keyword evidence="1" id="KW-1133">Transmembrane helix</keyword>
<proteinExistence type="predicted"/>
<evidence type="ECO:0000313" key="3">
    <source>
        <dbReference type="Proteomes" id="UP000000366"/>
    </source>
</evidence>
<dbReference type="AlphaFoldDB" id="A2SCT5"/>
<dbReference type="HOGENOM" id="CLU_082949_0_0_4"/>
<keyword evidence="3" id="KW-1185">Reference proteome</keyword>
<evidence type="ECO:0000313" key="2">
    <source>
        <dbReference type="EMBL" id="ABM93374.1"/>
    </source>
</evidence>
<sequence>MAALLEVLASIPAAVWSGLLGALLALSGVLLSNRGNTQRLKVQLAHDAAEKAKERTATLRRETCLRTVESLANVSAFLGGLPQADLAKANATEALQGFLAAAARLQLVGEPKTALLVSELAAAYGELLLRLMVDLQPMQLLRAEIAACDAFHDKAQAEINRLLGEMSKLDETAQPHPAVFQALSRTLDFHRGRAAELNAERIRHGLRFAELQAVFIRHLFAEMKHIGAQQIPVLVEIRRDLGLGGDLTAYRSQLEAQHQRVAEQLDRTLAALQAAAPPGAAA</sequence>
<dbReference type="KEGG" id="mpt:Mpe_A0412"/>
<keyword evidence="1" id="KW-0472">Membrane</keyword>
<accession>A2SCT5</accession>